<name>A0A0G4K6I0_9SPIR</name>
<keyword evidence="2" id="KW-1185">Reference proteome</keyword>
<organism evidence="1 2">
    <name type="scientific">Brachyspira suanatina</name>
    <dbReference type="NCBI Taxonomy" id="381802"/>
    <lineage>
        <taxon>Bacteria</taxon>
        <taxon>Pseudomonadati</taxon>
        <taxon>Spirochaetota</taxon>
        <taxon>Spirochaetia</taxon>
        <taxon>Brachyspirales</taxon>
        <taxon>Brachyspiraceae</taxon>
        <taxon>Brachyspira</taxon>
    </lineage>
</organism>
<dbReference type="RefSeq" id="WP_048594121.1">
    <property type="nucleotide sequence ID" value="NZ_CVLB01000001.1"/>
</dbReference>
<dbReference type="AlphaFoldDB" id="A0A0G4K6I0"/>
<reference evidence="2" key="1">
    <citation type="submission" date="2015-04" db="EMBL/GenBank/DDBJ databases">
        <authorList>
            <person name="Mushtaq Mamoona"/>
        </authorList>
    </citation>
    <scope>NUCLEOTIDE SEQUENCE [LARGE SCALE GENOMIC DNA]</scope>
    <source>
        <strain evidence="2">AN4859/03</strain>
    </source>
</reference>
<evidence type="ECO:0000313" key="2">
    <source>
        <dbReference type="Proteomes" id="UP000043763"/>
    </source>
</evidence>
<dbReference type="EMBL" id="CVLB01000001">
    <property type="protein sequence ID" value="CRF32668.1"/>
    <property type="molecule type" value="Genomic_DNA"/>
</dbReference>
<accession>A0A0G4K6I0</accession>
<dbReference type="OrthoDB" id="308264at2"/>
<gene>
    <name evidence="1" type="ORF">BRSU_0947</name>
</gene>
<dbReference type="Proteomes" id="UP000043763">
    <property type="component" value="Unassembled WGS sequence"/>
</dbReference>
<evidence type="ECO:0000313" key="1">
    <source>
        <dbReference type="EMBL" id="CRF32668.1"/>
    </source>
</evidence>
<sequence length="96" mass="10988">MSVKCVWCGKNVEEIQGQATMDTCDECEDFFEEHIDDIAESLNEILKKNESSSSKPTEKKAWISYSLITAIHMLSSKPYIEFKDSKYKDLISGDKK</sequence>
<proteinExistence type="predicted"/>
<protein>
    <submittedName>
        <fullName evidence="1">Uncharacterized protein</fullName>
    </submittedName>
</protein>